<dbReference type="InterPro" id="IPR046883">
    <property type="entry name" value="T6SS_FHA_C"/>
</dbReference>
<dbReference type="CDD" id="cd00060">
    <property type="entry name" value="FHA"/>
    <property type="match status" value="1"/>
</dbReference>
<evidence type="ECO:0000259" key="2">
    <source>
        <dbReference type="PROSITE" id="PS50006"/>
    </source>
</evidence>
<name>I3YB77_THIV6</name>
<dbReference type="SMART" id="SM00240">
    <property type="entry name" value="FHA"/>
    <property type="match status" value="1"/>
</dbReference>
<dbReference type="eggNOG" id="COG3456">
    <property type="taxonomic scope" value="Bacteria"/>
</dbReference>
<feature type="compositionally biased region" description="Pro residues" evidence="1">
    <location>
        <begin position="272"/>
        <end position="287"/>
    </location>
</feature>
<evidence type="ECO:0000313" key="4">
    <source>
        <dbReference type="Proteomes" id="UP000006062"/>
    </source>
</evidence>
<dbReference type="InterPro" id="IPR017735">
    <property type="entry name" value="T6SS_FHA"/>
</dbReference>
<dbReference type="EMBL" id="CP003154">
    <property type="protein sequence ID" value="AFL74245.1"/>
    <property type="molecule type" value="Genomic_DNA"/>
</dbReference>
<gene>
    <name evidence="3" type="ordered locus">Thivi_2298</name>
</gene>
<feature type="region of interest" description="Disordered" evidence="1">
    <location>
        <begin position="523"/>
        <end position="547"/>
    </location>
</feature>
<evidence type="ECO:0000313" key="3">
    <source>
        <dbReference type="EMBL" id="AFL74245.1"/>
    </source>
</evidence>
<proteinExistence type="predicted"/>
<dbReference type="Pfam" id="PF20232">
    <property type="entry name" value="T6SS_FHA_C"/>
    <property type="match status" value="1"/>
</dbReference>
<dbReference type="HOGENOM" id="CLU_023667_1_0_6"/>
<feature type="region of interest" description="Disordered" evidence="1">
    <location>
        <begin position="212"/>
        <end position="251"/>
    </location>
</feature>
<dbReference type="RefSeq" id="WP_014778691.1">
    <property type="nucleotide sequence ID" value="NC_018012.1"/>
</dbReference>
<dbReference type="InterPro" id="IPR000253">
    <property type="entry name" value="FHA_dom"/>
</dbReference>
<dbReference type="AlphaFoldDB" id="I3YB77"/>
<dbReference type="Proteomes" id="UP000006062">
    <property type="component" value="Chromosome"/>
</dbReference>
<protein>
    <submittedName>
        <fullName evidence="3">FHA domain protein</fullName>
    </submittedName>
</protein>
<accession>I3YB77</accession>
<dbReference type="KEGG" id="tvi:Thivi_2298"/>
<dbReference type="Pfam" id="PF00498">
    <property type="entry name" value="FHA"/>
    <property type="match status" value="1"/>
</dbReference>
<sequence length="547" mass="58966">MEINLRVVNRQTQTFERDVRLSLTEEGVTLGRSPGNDLCLEDPERVVSGRHARLDPRDGGIWITDTSSNGTYLNDAVDPLPSHQSVALHDGDRLIVGAYEITVTLGARPAAVAGSNPFSDLAASDDLPGLARVGGTADILDLLDPGGGRDQHQAPAGAMPSRSAERHLADDPFADAAPLNDVLAGPAADAPAREAPPRHTPVEHVFYRPAEHQPVPDDYDLLSDAWTPAAPEPEPRPPSDLSQPSLAVPEPNGIETVTLDLNSLPSEASPAVMPPTPDFSEPSPPAPVTHEPDTRDADRLDLSWAEAAPADLPPPRRPEPPRPGTIPQRVGSGSELEAFLTGLGTGNPAEIEHPKELLQHAGELLRVLATGLTQTMMGRAQFKSELRLGVTTIRAAENNPFKFSVAADDILDRLLFRPTPGFLPAVPAARSAFEDIQAHEMAMTAGLQAALRALLARFEPAELERRLSRRSGLDKVLPIARKARYWDLFTETYEQAAADAAEDFMQIFGDAFARAYQEQIRRLAESRGPRRGERGSDPRGRADSCGT</sequence>
<feature type="region of interest" description="Disordered" evidence="1">
    <location>
        <begin position="142"/>
        <end position="166"/>
    </location>
</feature>
<dbReference type="STRING" id="765911.Thivi_2298"/>
<dbReference type="NCBIfam" id="TIGR03354">
    <property type="entry name" value="VI_FHA"/>
    <property type="match status" value="1"/>
</dbReference>
<reference evidence="3 4" key="1">
    <citation type="submission" date="2012-06" db="EMBL/GenBank/DDBJ databases">
        <title>Complete sequence of Thiocystis violascens DSM 198.</title>
        <authorList>
            <consortium name="US DOE Joint Genome Institute"/>
            <person name="Lucas S."/>
            <person name="Han J."/>
            <person name="Lapidus A."/>
            <person name="Cheng J.-F."/>
            <person name="Goodwin L."/>
            <person name="Pitluck S."/>
            <person name="Peters L."/>
            <person name="Ovchinnikova G."/>
            <person name="Teshima H."/>
            <person name="Detter J.C."/>
            <person name="Han C."/>
            <person name="Tapia R."/>
            <person name="Land M."/>
            <person name="Hauser L."/>
            <person name="Kyrpides N."/>
            <person name="Ivanova N."/>
            <person name="Pagani I."/>
            <person name="Vogl K."/>
            <person name="Liu Z."/>
            <person name="Frigaard N.-U."/>
            <person name="Bryant D."/>
            <person name="Woyke T."/>
        </authorList>
    </citation>
    <scope>NUCLEOTIDE SEQUENCE [LARGE SCALE GENOMIC DNA]</scope>
    <source>
        <strain evidence="4">ATCC 17096 / DSM 198 / 6111</strain>
    </source>
</reference>
<dbReference type="Gene3D" id="2.60.200.20">
    <property type="match status" value="1"/>
</dbReference>
<organism evidence="3 4">
    <name type="scientific">Thiocystis violascens (strain ATCC 17096 / DSM 198 / 6111)</name>
    <name type="common">Chromatium violascens</name>
    <dbReference type="NCBI Taxonomy" id="765911"/>
    <lineage>
        <taxon>Bacteria</taxon>
        <taxon>Pseudomonadati</taxon>
        <taxon>Pseudomonadota</taxon>
        <taxon>Gammaproteobacteria</taxon>
        <taxon>Chromatiales</taxon>
        <taxon>Chromatiaceae</taxon>
        <taxon>Thiocystis</taxon>
    </lineage>
</organism>
<dbReference type="PROSITE" id="PS50006">
    <property type="entry name" value="FHA_DOMAIN"/>
    <property type="match status" value="1"/>
</dbReference>
<evidence type="ECO:0000256" key="1">
    <source>
        <dbReference type="SAM" id="MobiDB-lite"/>
    </source>
</evidence>
<dbReference type="InterPro" id="IPR008984">
    <property type="entry name" value="SMAD_FHA_dom_sf"/>
</dbReference>
<dbReference type="OrthoDB" id="273564at2"/>
<feature type="domain" description="FHA" evidence="2">
    <location>
        <begin position="28"/>
        <end position="78"/>
    </location>
</feature>
<feature type="region of interest" description="Disordered" evidence="1">
    <location>
        <begin position="265"/>
        <end position="330"/>
    </location>
</feature>
<dbReference type="eggNOG" id="COG1716">
    <property type="taxonomic scope" value="Bacteria"/>
</dbReference>
<dbReference type="SUPFAM" id="SSF49879">
    <property type="entry name" value="SMAD/FHA domain"/>
    <property type="match status" value="1"/>
</dbReference>
<feature type="compositionally biased region" description="Basic and acidic residues" evidence="1">
    <location>
        <begin position="290"/>
        <end position="301"/>
    </location>
</feature>
<keyword evidence="4" id="KW-1185">Reference proteome</keyword>